<evidence type="ECO:0000313" key="4">
    <source>
        <dbReference type="Proteomes" id="UP000663865"/>
    </source>
</evidence>
<feature type="compositionally biased region" description="Basic and acidic residues" evidence="1">
    <location>
        <begin position="47"/>
        <end position="58"/>
    </location>
</feature>
<dbReference type="EMBL" id="CAJOBS010003746">
    <property type="protein sequence ID" value="CAF4864929.1"/>
    <property type="molecule type" value="Genomic_DNA"/>
</dbReference>
<dbReference type="AlphaFoldDB" id="A0A817UR84"/>
<feature type="compositionally biased region" description="Basic and acidic residues" evidence="1">
    <location>
        <begin position="28"/>
        <end position="39"/>
    </location>
</feature>
<dbReference type="Proteomes" id="UP000663865">
    <property type="component" value="Unassembled WGS sequence"/>
</dbReference>
<protein>
    <submittedName>
        <fullName evidence="2">Uncharacterized protein</fullName>
    </submittedName>
</protein>
<evidence type="ECO:0000256" key="1">
    <source>
        <dbReference type="SAM" id="MobiDB-lite"/>
    </source>
</evidence>
<organism evidence="2 4">
    <name type="scientific">Rotaria socialis</name>
    <dbReference type="NCBI Taxonomy" id="392032"/>
    <lineage>
        <taxon>Eukaryota</taxon>
        <taxon>Metazoa</taxon>
        <taxon>Spiralia</taxon>
        <taxon>Gnathifera</taxon>
        <taxon>Rotifera</taxon>
        <taxon>Eurotatoria</taxon>
        <taxon>Bdelloidea</taxon>
        <taxon>Philodinida</taxon>
        <taxon>Philodinidae</taxon>
        <taxon>Rotaria</taxon>
    </lineage>
</organism>
<gene>
    <name evidence="2" type="ORF">KIK155_LOCUS1969</name>
    <name evidence="3" type="ORF">TOA249_LOCUS28011</name>
</gene>
<dbReference type="EMBL" id="CAJNYV010000051">
    <property type="protein sequence ID" value="CAF3333618.1"/>
    <property type="molecule type" value="Genomic_DNA"/>
</dbReference>
<accession>A0A817UR84</accession>
<reference evidence="2" key="1">
    <citation type="submission" date="2021-02" db="EMBL/GenBank/DDBJ databases">
        <authorList>
            <person name="Nowell W R."/>
        </authorList>
    </citation>
    <scope>NUCLEOTIDE SEQUENCE</scope>
</reference>
<evidence type="ECO:0000313" key="2">
    <source>
        <dbReference type="EMBL" id="CAF3333618.1"/>
    </source>
</evidence>
<feature type="region of interest" description="Disordered" evidence="1">
    <location>
        <begin position="28"/>
        <end position="62"/>
    </location>
</feature>
<proteinExistence type="predicted"/>
<comment type="caution">
    <text evidence="2">The sequence shown here is derived from an EMBL/GenBank/DDBJ whole genome shotgun (WGS) entry which is preliminary data.</text>
</comment>
<dbReference type="Proteomes" id="UP000663838">
    <property type="component" value="Unassembled WGS sequence"/>
</dbReference>
<evidence type="ECO:0000313" key="3">
    <source>
        <dbReference type="EMBL" id="CAF4864929.1"/>
    </source>
</evidence>
<sequence>MNHQSWNDPKEAVVNPDVLAKMIQQFTDHADNSENKGDNDSPIISGEHQETVRDETPNKRRRNLIDGDISIMQSPKNRRIRGSFGSKDQIVRGPMAIRNQTYIHRNESNINQNNNQHHNQHSANVNNIKNNMNINEEFYRYKINDQSLTYSVDTHLPPIVFECRPKVKEKDAAKQLVMLFFKEIENDFRQKHPNHKRAIGFDHWWQDSDVVRILGEVKDVDLFIYLCDAKRYPKKLNNVNILPDPPKRLPPRNTVVVKFVKNDIDFDEFRLDLKERYQSIFTVENMMGAMRFNSRHIRMDLGDKNDYESIPK</sequence>
<name>A0A817UR84_9BILA</name>